<evidence type="ECO:0000256" key="2">
    <source>
        <dbReference type="ARBA" id="ARBA00008574"/>
    </source>
</evidence>
<keyword evidence="9 11" id="KW-0012">Acyltransferase</keyword>
<evidence type="ECO:0000256" key="12">
    <source>
        <dbReference type="SAM" id="MobiDB-lite"/>
    </source>
</evidence>
<feature type="transmembrane region" description="Helical" evidence="11">
    <location>
        <begin position="270"/>
        <end position="297"/>
    </location>
</feature>
<dbReference type="Proteomes" id="UP000467840">
    <property type="component" value="Chromosome 18"/>
</dbReference>
<evidence type="ECO:0000256" key="6">
    <source>
        <dbReference type="ARBA" id="ARBA00023136"/>
    </source>
</evidence>
<dbReference type="EMBL" id="JAAGAX010000012">
    <property type="protein sequence ID" value="KAF2297523.1"/>
    <property type="molecule type" value="Genomic_DNA"/>
</dbReference>
<dbReference type="PANTHER" id="PTHR22883">
    <property type="entry name" value="ZINC FINGER DHHC DOMAIN CONTAINING PROTEIN"/>
    <property type="match status" value="1"/>
</dbReference>
<keyword evidence="8" id="KW-0449">Lipoprotein</keyword>
<keyword evidence="7" id="KW-0564">Palmitate</keyword>
<keyword evidence="3 11" id="KW-0808">Transferase</keyword>
<protein>
    <recommendedName>
        <fullName evidence="11">S-acyltransferase</fullName>
        <ecNumber evidence="11">2.3.1.225</ecNumber>
    </recommendedName>
    <alternativeName>
        <fullName evidence="11">Palmitoyltransferase</fullName>
    </alternativeName>
</protein>
<name>A0A6A6LBQ5_HEVBR</name>
<gene>
    <name evidence="14" type="ORF">GH714_025045</name>
</gene>
<keyword evidence="6 11" id="KW-0472">Membrane</keyword>
<keyword evidence="15" id="KW-1185">Reference proteome</keyword>
<dbReference type="GO" id="GO:0005794">
    <property type="term" value="C:Golgi apparatus"/>
    <property type="evidence" value="ECO:0007669"/>
    <property type="project" value="TreeGrafter"/>
</dbReference>
<comment type="caution">
    <text evidence="14">The sequence shown here is derived from an EMBL/GenBank/DDBJ whole genome shotgun (WGS) entry which is preliminary data.</text>
</comment>
<comment type="similarity">
    <text evidence="2 11">Belongs to the DHHC palmitoyltransferase family.</text>
</comment>
<comment type="catalytic activity">
    <reaction evidence="10 11">
        <text>L-cysteinyl-[protein] + hexadecanoyl-CoA = S-hexadecanoyl-L-cysteinyl-[protein] + CoA</text>
        <dbReference type="Rhea" id="RHEA:36683"/>
        <dbReference type="Rhea" id="RHEA-COMP:10131"/>
        <dbReference type="Rhea" id="RHEA-COMP:11032"/>
        <dbReference type="ChEBI" id="CHEBI:29950"/>
        <dbReference type="ChEBI" id="CHEBI:57287"/>
        <dbReference type="ChEBI" id="CHEBI:57379"/>
        <dbReference type="ChEBI" id="CHEBI:74151"/>
        <dbReference type="EC" id="2.3.1.225"/>
    </reaction>
</comment>
<dbReference type="InterPro" id="IPR039859">
    <property type="entry name" value="PFA4/ZDH16/20/ERF2-like"/>
</dbReference>
<evidence type="ECO:0000313" key="14">
    <source>
        <dbReference type="EMBL" id="KAF2297523.1"/>
    </source>
</evidence>
<dbReference type="PROSITE" id="PS50216">
    <property type="entry name" value="DHHC"/>
    <property type="match status" value="1"/>
</dbReference>
<dbReference type="Pfam" id="PF01529">
    <property type="entry name" value="DHHC"/>
    <property type="match status" value="1"/>
</dbReference>
<dbReference type="GO" id="GO:0005783">
    <property type="term" value="C:endoplasmic reticulum"/>
    <property type="evidence" value="ECO:0007669"/>
    <property type="project" value="TreeGrafter"/>
</dbReference>
<feature type="compositionally biased region" description="Polar residues" evidence="12">
    <location>
        <begin position="401"/>
        <end position="413"/>
    </location>
</feature>
<dbReference type="EC" id="2.3.1.225" evidence="11"/>
<dbReference type="InterPro" id="IPR001594">
    <property type="entry name" value="Palmitoyltrfase_DHHC"/>
</dbReference>
<dbReference type="GO" id="GO:0006612">
    <property type="term" value="P:protein targeting to membrane"/>
    <property type="evidence" value="ECO:0007669"/>
    <property type="project" value="TreeGrafter"/>
</dbReference>
<comment type="domain">
    <text evidence="11">The DHHC domain is required for palmitoyltransferase activity.</text>
</comment>
<feature type="transmembrane region" description="Helical" evidence="11">
    <location>
        <begin position="106"/>
        <end position="128"/>
    </location>
</feature>
<evidence type="ECO:0000256" key="7">
    <source>
        <dbReference type="ARBA" id="ARBA00023139"/>
    </source>
</evidence>
<feature type="compositionally biased region" description="Basic and acidic residues" evidence="12">
    <location>
        <begin position="414"/>
        <end position="432"/>
    </location>
</feature>
<feature type="region of interest" description="Disordered" evidence="12">
    <location>
        <begin position="345"/>
        <end position="375"/>
    </location>
</feature>
<proteinExistence type="inferred from homology"/>
<evidence type="ECO:0000256" key="11">
    <source>
        <dbReference type="RuleBase" id="RU079119"/>
    </source>
</evidence>
<dbReference type="GO" id="GO:0019706">
    <property type="term" value="F:protein-cysteine S-palmitoyltransferase activity"/>
    <property type="evidence" value="ECO:0007669"/>
    <property type="project" value="UniProtKB-EC"/>
</dbReference>
<dbReference type="AlphaFoldDB" id="A0A6A6LBQ5"/>
<keyword evidence="5 11" id="KW-1133">Transmembrane helix</keyword>
<feature type="region of interest" description="Disordered" evidence="12">
    <location>
        <begin position="396"/>
        <end position="446"/>
    </location>
</feature>
<accession>A0A6A6LBQ5</accession>
<feature type="region of interest" description="Disordered" evidence="12">
    <location>
        <begin position="1"/>
        <end position="20"/>
    </location>
</feature>
<evidence type="ECO:0000259" key="13">
    <source>
        <dbReference type="Pfam" id="PF01529"/>
    </source>
</evidence>
<evidence type="ECO:0000256" key="10">
    <source>
        <dbReference type="ARBA" id="ARBA00048048"/>
    </source>
</evidence>
<dbReference type="PANTHER" id="PTHR22883:SF43">
    <property type="entry name" value="PALMITOYLTRANSFERASE APP"/>
    <property type="match status" value="1"/>
</dbReference>
<feature type="transmembrane region" description="Helical" evidence="11">
    <location>
        <begin position="227"/>
        <end position="250"/>
    </location>
</feature>
<evidence type="ECO:0000256" key="8">
    <source>
        <dbReference type="ARBA" id="ARBA00023288"/>
    </source>
</evidence>
<evidence type="ECO:0000256" key="1">
    <source>
        <dbReference type="ARBA" id="ARBA00004127"/>
    </source>
</evidence>
<evidence type="ECO:0000256" key="4">
    <source>
        <dbReference type="ARBA" id="ARBA00022692"/>
    </source>
</evidence>
<evidence type="ECO:0000256" key="5">
    <source>
        <dbReference type="ARBA" id="ARBA00022989"/>
    </source>
</evidence>
<organism evidence="14 15">
    <name type="scientific">Hevea brasiliensis</name>
    <name type="common">Para rubber tree</name>
    <name type="synonym">Siphonia brasiliensis</name>
    <dbReference type="NCBI Taxonomy" id="3981"/>
    <lineage>
        <taxon>Eukaryota</taxon>
        <taxon>Viridiplantae</taxon>
        <taxon>Streptophyta</taxon>
        <taxon>Embryophyta</taxon>
        <taxon>Tracheophyta</taxon>
        <taxon>Spermatophyta</taxon>
        <taxon>Magnoliopsida</taxon>
        <taxon>eudicotyledons</taxon>
        <taxon>Gunneridae</taxon>
        <taxon>Pentapetalae</taxon>
        <taxon>rosids</taxon>
        <taxon>fabids</taxon>
        <taxon>Malpighiales</taxon>
        <taxon>Euphorbiaceae</taxon>
        <taxon>Crotonoideae</taxon>
        <taxon>Micrandreae</taxon>
        <taxon>Hevea</taxon>
    </lineage>
</organism>
<feature type="transmembrane region" description="Helical" evidence="11">
    <location>
        <begin position="75"/>
        <end position="94"/>
    </location>
</feature>
<comment type="subcellular location">
    <subcellularLocation>
        <location evidence="1">Endomembrane system</location>
        <topology evidence="1">Multi-pass membrane protein</topology>
    </subcellularLocation>
</comment>
<sequence>MSDHLQLLGGNTKGTSKVPSLKGQRPYEYFVFLSLKLNCIAKLVFWVIEIEQSEDCHKKFILGGRLIFGPDARSLIVTLLLIIVPVVIFCVFVARHLRHEFSPYNAGYAILVVAIVFTIYVLILLFLTSARDPGVIPRNSHPPEEEFRYDSSTSVEIGGRQTPSVQFPRTKEVMVNGIPVRVKYCDTCMLYRPPRCSHCSICNNCVERFDHHCPWVGQCIGLRNYRYFFMFVSSATLLCIYVFAMSAVYIKILMDDYQSTVWRAMKESPASVILMAYCFISLWFVAGLTGFHLYLIGTNQTTYENFRYRAENRINVYNLGCFHNFFEVFCTEVKPSKNNFRAFVQEEVPRPPLPSTREAEPEETGGDPRPKVEDDLEIGEDLLKISQRRNIEEIDEDIRSRGSNGPPHNTSEVDSVHSSDHRAPTIRSDTRHSSWGRRSGSWEIAPEVLANSNVTESRSYVTPKESRQ</sequence>
<evidence type="ECO:0000256" key="3">
    <source>
        <dbReference type="ARBA" id="ARBA00022679"/>
    </source>
</evidence>
<reference evidence="14 15" key="1">
    <citation type="journal article" date="2020" name="Mol. Plant">
        <title>The Chromosome-Based Rubber Tree Genome Provides New Insights into Spurge Genome Evolution and Rubber Biosynthesis.</title>
        <authorList>
            <person name="Liu J."/>
            <person name="Shi C."/>
            <person name="Shi C.C."/>
            <person name="Li W."/>
            <person name="Zhang Q.J."/>
            <person name="Zhang Y."/>
            <person name="Li K."/>
            <person name="Lu H.F."/>
            <person name="Shi C."/>
            <person name="Zhu S.T."/>
            <person name="Xiao Z.Y."/>
            <person name="Nan H."/>
            <person name="Yue Y."/>
            <person name="Zhu X.G."/>
            <person name="Wu Y."/>
            <person name="Hong X.N."/>
            <person name="Fan G.Y."/>
            <person name="Tong Y."/>
            <person name="Zhang D."/>
            <person name="Mao C.L."/>
            <person name="Liu Y.L."/>
            <person name="Hao S.J."/>
            <person name="Liu W.Q."/>
            <person name="Lv M.Q."/>
            <person name="Zhang H.B."/>
            <person name="Liu Y."/>
            <person name="Hu-Tang G.R."/>
            <person name="Wang J.P."/>
            <person name="Wang J.H."/>
            <person name="Sun Y.H."/>
            <person name="Ni S.B."/>
            <person name="Chen W.B."/>
            <person name="Zhang X.C."/>
            <person name="Jiao Y.N."/>
            <person name="Eichler E.E."/>
            <person name="Li G.H."/>
            <person name="Liu X."/>
            <person name="Gao L.Z."/>
        </authorList>
    </citation>
    <scope>NUCLEOTIDE SEQUENCE [LARGE SCALE GENOMIC DNA]</scope>
    <source>
        <strain evidence="15">cv. GT1</strain>
        <tissue evidence="14">Leaf</tissue>
    </source>
</reference>
<evidence type="ECO:0000313" key="15">
    <source>
        <dbReference type="Proteomes" id="UP000467840"/>
    </source>
</evidence>
<feature type="domain" description="Palmitoyltransferase DHHC" evidence="13">
    <location>
        <begin position="183"/>
        <end position="307"/>
    </location>
</feature>
<evidence type="ECO:0000256" key="9">
    <source>
        <dbReference type="ARBA" id="ARBA00023315"/>
    </source>
</evidence>
<keyword evidence="4 11" id="KW-0812">Transmembrane</keyword>